<gene>
    <name evidence="1" type="ORF">D5086_0000076120</name>
</gene>
<dbReference type="PANTHER" id="PTHR35478:SF1">
    <property type="entry name" value="ZINC FINGER FYVE DOMAIN-CONTAINING PROTEIN 26"/>
    <property type="match status" value="1"/>
</dbReference>
<proteinExistence type="predicted"/>
<protein>
    <submittedName>
        <fullName evidence="1">Uncharacterized protein</fullName>
    </submittedName>
</protein>
<accession>A0A4U5QJX3</accession>
<dbReference type="STRING" id="43335.A0A4U5QJX3"/>
<dbReference type="EMBL" id="RCHU01000217">
    <property type="protein sequence ID" value="TKS11010.1"/>
    <property type="molecule type" value="Genomic_DNA"/>
</dbReference>
<reference evidence="1" key="1">
    <citation type="submission" date="2018-10" db="EMBL/GenBank/DDBJ databases">
        <title>Population genomic analysis revealed the cold adaptation of white poplar.</title>
        <authorList>
            <person name="Liu Y.-J."/>
        </authorList>
    </citation>
    <scope>NUCLEOTIDE SEQUENCE [LARGE SCALE GENOMIC DNA]</scope>
    <source>
        <strain evidence="1">PAL-ZL1</strain>
    </source>
</reference>
<dbReference type="AlphaFoldDB" id="A0A4U5QJX3"/>
<name>A0A4U5QJX3_POPAL</name>
<comment type="caution">
    <text evidence="1">The sequence shown here is derived from an EMBL/GenBank/DDBJ whole genome shotgun (WGS) entry which is preliminary data.</text>
</comment>
<evidence type="ECO:0000313" key="1">
    <source>
        <dbReference type="EMBL" id="TKS11010.1"/>
    </source>
</evidence>
<organism evidence="1">
    <name type="scientific">Populus alba</name>
    <name type="common">White poplar</name>
    <dbReference type="NCBI Taxonomy" id="43335"/>
    <lineage>
        <taxon>Eukaryota</taxon>
        <taxon>Viridiplantae</taxon>
        <taxon>Streptophyta</taxon>
        <taxon>Embryophyta</taxon>
        <taxon>Tracheophyta</taxon>
        <taxon>Spermatophyta</taxon>
        <taxon>Magnoliopsida</taxon>
        <taxon>eudicotyledons</taxon>
        <taxon>Gunneridae</taxon>
        <taxon>Pentapetalae</taxon>
        <taxon>rosids</taxon>
        <taxon>fabids</taxon>
        <taxon>Malpighiales</taxon>
        <taxon>Salicaceae</taxon>
        <taxon>Saliceae</taxon>
        <taxon>Populus</taxon>
    </lineage>
</organism>
<dbReference type="PANTHER" id="PTHR35478">
    <property type="entry name" value="ZINC FINGER FYVE DOMAIN PROTEIN"/>
    <property type="match status" value="1"/>
</dbReference>
<sequence length="114" mass="12829">MFLKNVPGEVISTRVSSAEQQGVAANQHTAAAIARICSYLETHKHFKYDPYQFQVFMNSSAQEEAVKHLDNAKVNYVIFLVTVPPLLNCREETALCLCKKNSTKARSYGNYRGK</sequence>